<comment type="pathway">
    <text evidence="9">Protein modification; lipoprotein biosynthesis (signal peptide cleavage).</text>
</comment>
<keyword evidence="7 9" id="KW-1133">Transmembrane helix</keyword>
<dbReference type="PANTHER" id="PTHR33695">
    <property type="entry name" value="LIPOPROTEIN SIGNAL PEPTIDASE"/>
    <property type="match status" value="1"/>
</dbReference>
<reference evidence="12" key="1">
    <citation type="submission" date="2024-06" db="EMBL/GenBank/DDBJ databases">
        <title>Methylostella associata gen. nov., sp. nov., a novel Ancalomicrobiaceae-affiliated facultatively methylotrophic bacteria that feed on methanotrophs of the genus Methylococcus.</title>
        <authorList>
            <person name="Saltykova V."/>
            <person name="Danilova O.V."/>
            <person name="Oshkin I.Y."/>
            <person name="Belova S.E."/>
            <person name="Pimenov N.V."/>
            <person name="Dedysh S.N."/>
        </authorList>
    </citation>
    <scope>NUCLEOTIDE SEQUENCE</scope>
    <source>
        <strain evidence="12">S20</strain>
    </source>
</reference>
<feature type="active site" evidence="9">
    <location>
        <position position="136"/>
    </location>
</feature>
<evidence type="ECO:0000256" key="6">
    <source>
        <dbReference type="ARBA" id="ARBA00022801"/>
    </source>
</evidence>
<proteinExistence type="inferred from homology"/>
<dbReference type="EMBL" id="CP158568">
    <property type="protein sequence ID" value="XBY43185.1"/>
    <property type="molecule type" value="Genomic_DNA"/>
</dbReference>
<dbReference type="PROSITE" id="PS00855">
    <property type="entry name" value="SPASE_II"/>
    <property type="match status" value="1"/>
</dbReference>
<dbReference type="EC" id="3.4.23.36" evidence="9"/>
<sequence>MSDSMTPQAQVPGSDQARGRFAALGFAVAFLGLVTDQASKLWLLYGVDFGEHGPIAIAPFAELRLVWNYGISYGLLQQSTDIGRWLLVVLSVVAAVLMAVWLVRSHSKLVVVSLGLIIGGAIGNAIDRAWAGAVVDFVHLFLPDRSISWYVFNLADVWIVAGVIGLLYDSVAPSHDGATKSGSS</sequence>
<feature type="transmembrane region" description="Helical" evidence="9">
    <location>
        <begin position="82"/>
        <end position="102"/>
    </location>
</feature>
<evidence type="ECO:0000256" key="4">
    <source>
        <dbReference type="ARBA" id="ARBA00022692"/>
    </source>
</evidence>
<evidence type="ECO:0000256" key="5">
    <source>
        <dbReference type="ARBA" id="ARBA00022750"/>
    </source>
</evidence>
<keyword evidence="5 9" id="KW-0064">Aspartyl protease</keyword>
<dbReference type="AlphaFoldDB" id="A0AAU7X5Y0"/>
<keyword evidence="2 9" id="KW-1003">Cell membrane</keyword>
<comment type="subcellular location">
    <subcellularLocation>
        <location evidence="9">Cell membrane</location>
        <topology evidence="9">Multi-pass membrane protein</topology>
    </subcellularLocation>
</comment>
<comment type="function">
    <text evidence="9 10">This protein specifically catalyzes the removal of signal peptides from prolipoproteins.</text>
</comment>
<feature type="transmembrane region" description="Helical" evidence="9">
    <location>
        <begin position="147"/>
        <end position="168"/>
    </location>
</feature>
<dbReference type="InterPro" id="IPR001872">
    <property type="entry name" value="Peptidase_A8"/>
</dbReference>
<feature type="transmembrane region" description="Helical" evidence="9">
    <location>
        <begin position="109"/>
        <end position="127"/>
    </location>
</feature>
<evidence type="ECO:0000256" key="10">
    <source>
        <dbReference type="RuleBase" id="RU000594"/>
    </source>
</evidence>
<evidence type="ECO:0000313" key="12">
    <source>
        <dbReference type="EMBL" id="XBY43185.1"/>
    </source>
</evidence>
<dbReference type="PANTHER" id="PTHR33695:SF1">
    <property type="entry name" value="LIPOPROTEIN SIGNAL PEPTIDASE"/>
    <property type="match status" value="1"/>
</dbReference>
<feature type="active site" evidence="9">
    <location>
        <position position="156"/>
    </location>
</feature>
<name>A0AAU7X5Y0_9HYPH</name>
<evidence type="ECO:0000256" key="2">
    <source>
        <dbReference type="ARBA" id="ARBA00022475"/>
    </source>
</evidence>
<dbReference type="PRINTS" id="PR00781">
    <property type="entry name" value="LIPOSIGPTASE"/>
</dbReference>
<dbReference type="GO" id="GO:0006508">
    <property type="term" value="P:proteolysis"/>
    <property type="evidence" value="ECO:0007669"/>
    <property type="project" value="UniProtKB-KW"/>
</dbReference>
<evidence type="ECO:0000256" key="8">
    <source>
        <dbReference type="ARBA" id="ARBA00023136"/>
    </source>
</evidence>
<comment type="catalytic activity">
    <reaction evidence="9 10">
        <text>Release of signal peptides from bacterial membrane prolipoproteins. Hydrolyzes -Xaa-Yaa-Zaa-|-(S,diacylglyceryl)Cys-, in which Xaa is hydrophobic (preferably Leu), and Yaa (Ala or Ser) and Zaa (Gly or Ala) have small, neutral side chains.</text>
        <dbReference type="EC" id="3.4.23.36"/>
    </reaction>
</comment>
<keyword evidence="8 9" id="KW-0472">Membrane</keyword>
<dbReference type="GO" id="GO:0005886">
    <property type="term" value="C:plasma membrane"/>
    <property type="evidence" value="ECO:0007669"/>
    <property type="project" value="UniProtKB-SubCell"/>
</dbReference>
<accession>A0AAU7X5Y0</accession>
<dbReference type="NCBIfam" id="TIGR00077">
    <property type="entry name" value="lspA"/>
    <property type="match status" value="1"/>
</dbReference>
<keyword evidence="6 9" id="KW-0378">Hydrolase</keyword>
<dbReference type="HAMAP" id="MF_00161">
    <property type="entry name" value="LspA"/>
    <property type="match status" value="1"/>
</dbReference>
<dbReference type="GO" id="GO:0004190">
    <property type="term" value="F:aspartic-type endopeptidase activity"/>
    <property type="evidence" value="ECO:0007669"/>
    <property type="project" value="UniProtKB-UniRule"/>
</dbReference>
<comment type="similarity">
    <text evidence="1 9 11">Belongs to the peptidase A8 family.</text>
</comment>
<feature type="transmembrane region" description="Helical" evidence="9">
    <location>
        <begin position="21"/>
        <end position="39"/>
    </location>
</feature>
<dbReference type="RefSeq" id="WP_407048285.1">
    <property type="nucleotide sequence ID" value="NZ_CP158568.1"/>
</dbReference>
<evidence type="ECO:0000256" key="9">
    <source>
        <dbReference type="HAMAP-Rule" id="MF_00161"/>
    </source>
</evidence>
<dbReference type="KEGG" id="mflg:ABS361_13870"/>
<keyword evidence="4 9" id="KW-0812">Transmembrane</keyword>
<evidence type="ECO:0000256" key="7">
    <source>
        <dbReference type="ARBA" id="ARBA00022989"/>
    </source>
</evidence>
<protein>
    <recommendedName>
        <fullName evidence="9">Lipoprotein signal peptidase</fullName>
        <ecNumber evidence="9">3.4.23.36</ecNumber>
    </recommendedName>
    <alternativeName>
        <fullName evidence="9">Prolipoprotein signal peptidase</fullName>
    </alternativeName>
    <alternativeName>
        <fullName evidence="9">Signal peptidase II</fullName>
        <shortName evidence="9">SPase II</shortName>
    </alternativeName>
</protein>
<organism evidence="12">
    <name type="scientific">Methyloraptor flagellatus</name>
    <dbReference type="NCBI Taxonomy" id="3162530"/>
    <lineage>
        <taxon>Bacteria</taxon>
        <taxon>Pseudomonadati</taxon>
        <taxon>Pseudomonadota</taxon>
        <taxon>Alphaproteobacteria</taxon>
        <taxon>Hyphomicrobiales</taxon>
        <taxon>Ancalomicrobiaceae</taxon>
        <taxon>Methyloraptor</taxon>
    </lineage>
</organism>
<evidence type="ECO:0000256" key="11">
    <source>
        <dbReference type="RuleBase" id="RU004181"/>
    </source>
</evidence>
<keyword evidence="3 9" id="KW-0645">Protease</keyword>
<dbReference type="Pfam" id="PF01252">
    <property type="entry name" value="Peptidase_A8"/>
    <property type="match status" value="1"/>
</dbReference>
<gene>
    <name evidence="9 12" type="primary">lspA</name>
    <name evidence="12" type="ORF">ABS361_13870</name>
</gene>
<evidence type="ECO:0000256" key="3">
    <source>
        <dbReference type="ARBA" id="ARBA00022670"/>
    </source>
</evidence>
<evidence type="ECO:0000256" key="1">
    <source>
        <dbReference type="ARBA" id="ARBA00006139"/>
    </source>
</evidence>